<evidence type="ECO:0000256" key="8">
    <source>
        <dbReference type="ARBA" id="ARBA00022989"/>
    </source>
</evidence>
<evidence type="ECO:0000256" key="9">
    <source>
        <dbReference type="ARBA" id="ARBA00023004"/>
    </source>
</evidence>
<sequence>MTTQVQQKQRTLEDVQPGESGVILRVGNENGPVKRRLVDMGLTPGTEVTVRKIAPFGDPLELNLRGYELSLRRADAAQIQVATGEEGRQRAQTRKRRIGMVQHLPDEETLRRMDADHAHEQQVHGGVPDYASHDTREMKLALVGNPNCGKTTLFNALTGSNQYVGNWPGVTVEKKEGRAEVDGKPVTVVDLPGVYSLSPYSMEEIVARDFIVGERPDAIIDIIDATNLERNLYLTAQLLELERPMVIALNFMDEVEKRGDKIDVERLSEALGVPVIPITARSGENIQTLLEAAHRQMHVGVTLEPDDLYDDFTHQIHHKVGELIHDRAYEAHIPAHWASIKLIEGDQLVEKALGLDQSTRDRLEEICREYEGAYELGDRETLIADARYQFIQGVVSACLKRGKPLGTPTLSDRIDAIVTHKFLAIPVFLVMMLAMFALTFGPGQVLADGVDFLIGSCFAEWVRAGLAAAGTAPWVEALLVDGVIAGVGGVLTFLPQIAILFLFLSFLEDSGYMARAAFIMDRLLRRFGLSGKAFIPMLMGFGCTVPAVMGARTMENEKDRRMTIMLVPFMSCSARLPVYGLLTAAFFPKYGGVVVFSLYMLGLLFAIGSGILLKKLVFKGEPAAFVLELPPYRLPTLKNMALHVWEKVKGFLVKAGTLILAMSVLLWFLQSFGVENGTFGMVSNAEASILGAIGSFLAPVFLPLGFGTWQAAVALLSGLIAKEMVVSSMSMFYGFSVTASGAAIAAALGGTFQSPLAAYSFLVFVLLYVPCVAAVSTIRKEMNSVKWTLASIGWQLCAAWLGSFLVYQIGSLLLRVFGA</sequence>
<keyword evidence="12 15" id="KW-0472">Membrane</keyword>
<dbReference type="Pfam" id="PF17910">
    <property type="entry name" value="FeoB_Cyto"/>
    <property type="match status" value="1"/>
</dbReference>
<dbReference type="EMBL" id="JBBMFT010000003">
    <property type="protein sequence ID" value="MEQ2456165.1"/>
    <property type="molecule type" value="Genomic_DNA"/>
</dbReference>
<feature type="transmembrane region" description="Helical" evidence="15">
    <location>
        <begin position="756"/>
        <end position="775"/>
    </location>
</feature>
<evidence type="ECO:0000256" key="10">
    <source>
        <dbReference type="ARBA" id="ARBA00023065"/>
    </source>
</evidence>
<feature type="transmembrane region" description="Helical" evidence="15">
    <location>
        <begin position="689"/>
        <end position="720"/>
    </location>
</feature>
<evidence type="ECO:0000256" key="14">
    <source>
        <dbReference type="NCBIfam" id="TIGR00437"/>
    </source>
</evidence>
<evidence type="ECO:0000259" key="16">
    <source>
        <dbReference type="PROSITE" id="PS51711"/>
    </source>
</evidence>
<dbReference type="Pfam" id="PF04023">
    <property type="entry name" value="FeoA"/>
    <property type="match status" value="1"/>
</dbReference>
<evidence type="ECO:0000256" key="2">
    <source>
        <dbReference type="ARBA" id="ARBA00004651"/>
    </source>
</evidence>
<dbReference type="Pfam" id="PF02421">
    <property type="entry name" value="FeoB_N"/>
    <property type="match status" value="1"/>
</dbReference>
<comment type="similarity">
    <text evidence="15">Belongs to the TRAFAC class TrmE-Era-EngA-EngB-Septin-like GTPase superfamily. FeoB GTPase (TC 9.A.8) family.</text>
</comment>
<comment type="subcellular location">
    <subcellularLocation>
        <location evidence="2 15">Cell membrane</location>
        <topology evidence="2 15">Multi-pass membrane protein</topology>
    </subcellularLocation>
</comment>
<dbReference type="Pfam" id="PF07670">
    <property type="entry name" value="Gate"/>
    <property type="match status" value="2"/>
</dbReference>
<name>A0ABV1ENM2_9FIRM</name>
<keyword evidence="8 15" id="KW-1133">Transmembrane helix</keyword>
<keyword evidence="4" id="KW-1003">Cell membrane</keyword>
<dbReference type="PANTHER" id="PTHR43185:SF1">
    <property type="entry name" value="FE(2+) TRANSPORTER FEOB"/>
    <property type="match status" value="1"/>
</dbReference>
<keyword evidence="3 15" id="KW-0813">Transport</keyword>
<dbReference type="InterPro" id="IPR011640">
    <property type="entry name" value="Fe2_transport_prot_B_C"/>
</dbReference>
<dbReference type="InterPro" id="IPR038157">
    <property type="entry name" value="FeoA_core_dom"/>
</dbReference>
<dbReference type="SMART" id="SM00899">
    <property type="entry name" value="FeoA"/>
    <property type="match status" value="1"/>
</dbReference>
<evidence type="ECO:0000313" key="17">
    <source>
        <dbReference type="EMBL" id="MEQ2456165.1"/>
    </source>
</evidence>
<dbReference type="Pfam" id="PF07664">
    <property type="entry name" value="FeoB_C"/>
    <property type="match status" value="1"/>
</dbReference>
<dbReference type="InterPro" id="IPR008988">
    <property type="entry name" value="Transcriptional_repressor_C"/>
</dbReference>
<dbReference type="InterPro" id="IPR041069">
    <property type="entry name" value="FeoB_Cyto"/>
</dbReference>
<feature type="transmembrane region" description="Helical" evidence="15">
    <location>
        <begin position="787"/>
        <end position="809"/>
    </location>
</feature>
<dbReference type="InterPro" id="IPR011642">
    <property type="entry name" value="Gate_dom"/>
</dbReference>
<dbReference type="NCBIfam" id="TIGR00437">
    <property type="entry name" value="feoB"/>
    <property type="match status" value="1"/>
</dbReference>
<keyword evidence="6 15" id="KW-0812">Transmembrane</keyword>
<feature type="domain" description="FeoB-type G" evidence="16">
    <location>
        <begin position="137"/>
        <end position="299"/>
    </location>
</feature>
<protein>
    <recommendedName>
        <fullName evidence="13 14">Ferrous iron transport protein B</fullName>
    </recommendedName>
</protein>
<feature type="transmembrane region" description="Helical" evidence="15">
    <location>
        <begin position="422"/>
        <end position="440"/>
    </location>
</feature>
<evidence type="ECO:0000256" key="6">
    <source>
        <dbReference type="ARBA" id="ARBA00022692"/>
    </source>
</evidence>
<evidence type="ECO:0000256" key="7">
    <source>
        <dbReference type="ARBA" id="ARBA00022741"/>
    </source>
</evidence>
<gene>
    <name evidence="17" type="primary">feoB</name>
    <name evidence="17" type="ORF">WMO45_06475</name>
</gene>
<feature type="transmembrane region" description="Helical" evidence="15">
    <location>
        <begin position="527"/>
        <end position="551"/>
    </location>
</feature>
<evidence type="ECO:0000256" key="3">
    <source>
        <dbReference type="ARBA" id="ARBA00022448"/>
    </source>
</evidence>
<dbReference type="PROSITE" id="PS51711">
    <property type="entry name" value="G_FEOB"/>
    <property type="match status" value="1"/>
</dbReference>
<dbReference type="SUPFAM" id="SSF52540">
    <property type="entry name" value="P-loop containing nucleoside triphosphate hydrolases"/>
    <property type="match status" value="1"/>
</dbReference>
<keyword evidence="18" id="KW-1185">Reference proteome</keyword>
<keyword evidence="10" id="KW-0406">Ion transport</keyword>
<dbReference type="InterPro" id="IPR007167">
    <property type="entry name" value="Fe-transptr_FeoA-like"/>
</dbReference>
<comment type="caution">
    <text evidence="17">The sequence shown here is derived from an EMBL/GenBank/DDBJ whole genome shotgun (WGS) entry which is preliminary data.</text>
</comment>
<feature type="transmembrane region" description="Helical" evidence="15">
    <location>
        <begin position="482"/>
        <end position="507"/>
    </location>
</feature>
<evidence type="ECO:0000313" key="18">
    <source>
        <dbReference type="Proteomes" id="UP001440599"/>
    </source>
</evidence>
<feature type="transmembrane region" description="Helical" evidence="15">
    <location>
        <begin position="593"/>
        <end position="613"/>
    </location>
</feature>
<keyword evidence="11 15" id="KW-0342">GTP-binding</keyword>
<keyword evidence="5 15" id="KW-0410">Iron transport</keyword>
<evidence type="ECO:0000256" key="11">
    <source>
        <dbReference type="ARBA" id="ARBA00023134"/>
    </source>
</evidence>
<dbReference type="InterPro" id="IPR050860">
    <property type="entry name" value="FeoB_GTPase"/>
</dbReference>
<dbReference type="InterPro" id="IPR027417">
    <property type="entry name" value="P-loop_NTPase"/>
</dbReference>
<evidence type="ECO:0000256" key="12">
    <source>
        <dbReference type="ARBA" id="ARBA00023136"/>
    </source>
</evidence>
<feature type="transmembrane region" description="Helical" evidence="15">
    <location>
        <begin position="651"/>
        <end position="669"/>
    </location>
</feature>
<organism evidence="17 18">
    <name type="scientific">Flavonifractor hominis</name>
    <dbReference type="NCBI Taxonomy" id="3133178"/>
    <lineage>
        <taxon>Bacteria</taxon>
        <taxon>Bacillati</taxon>
        <taxon>Bacillota</taxon>
        <taxon>Clostridia</taxon>
        <taxon>Eubacteriales</taxon>
        <taxon>Oscillospiraceae</taxon>
        <taxon>Flavonifractor</taxon>
    </lineage>
</organism>
<evidence type="ECO:0000256" key="4">
    <source>
        <dbReference type="ARBA" id="ARBA00022475"/>
    </source>
</evidence>
<dbReference type="Gene3D" id="1.10.287.1770">
    <property type="match status" value="1"/>
</dbReference>
<proteinExistence type="inferred from homology"/>
<evidence type="ECO:0000256" key="15">
    <source>
        <dbReference type="RuleBase" id="RU362098"/>
    </source>
</evidence>
<dbReference type="InterPro" id="IPR030389">
    <property type="entry name" value="G_FEOB_dom"/>
</dbReference>
<dbReference type="InterPro" id="IPR003373">
    <property type="entry name" value="Fe2_transport_prot-B"/>
</dbReference>
<dbReference type="InterPro" id="IPR005225">
    <property type="entry name" value="Small_GTP-bd"/>
</dbReference>
<dbReference type="SUPFAM" id="SSF50037">
    <property type="entry name" value="C-terminal domain of transcriptional repressors"/>
    <property type="match status" value="1"/>
</dbReference>
<dbReference type="Gene3D" id="3.40.50.300">
    <property type="entry name" value="P-loop containing nucleotide triphosphate hydrolases"/>
    <property type="match status" value="1"/>
</dbReference>
<dbReference type="CDD" id="cd01879">
    <property type="entry name" value="FeoB"/>
    <property type="match status" value="1"/>
</dbReference>
<evidence type="ECO:0000256" key="1">
    <source>
        <dbReference type="ARBA" id="ARBA00003926"/>
    </source>
</evidence>
<keyword evidence="7" id="KW-0547">Nucleotide-binding</keyword>
<dbReference type="RefSeq" id="WP_349139748.1">
    <property type="nucleotide sequence ID" value="NZ_JBBMFT010000003.1"/>
</dbReference>
<reference evidence="17 18" key="1">
    <citation type="submission" date="2024-03" db="EMBL/GenBank/DDBJ databases">
        <title>Human intestinal bacterial collection.</title>
        <authorList>
            <person name="Pauvert C."/>
            <person name="Hitch T.C.A."/>
            <person name="Clavel T."/>
        </authorList>
    </citation>
    <scope>NUCLEOTIDE SEQUENCE [LARGE SCALE GENOMIC DNA]</scope>
    <source>
        <strain evidence="17 18">CLA-AP-H34</strain>
    </source>
</reference>
<comment type="function">
    <text evidence="1 15">Probable transporter of a GTP-driven Fe(2+) uptake system.</text>
</comment>
<dbReference type="NCBIfam" id="TIGR00231">
    <property type="entry name" value="small_GTP"/>
    <property type="match status" value="1"/>
</dbReference>
<evidence type="ECO:0000256" key="5">
    <source>
        <dbReference type="ARBA" id="ARBA00022496"/>
    </source>
</evidence>
<accession>A0ABV1ENM2</accession>
<keyword evidence="9 15" id="KW-0408">Iron</keyword>
<evidence type="ECO:0000256" key="13">
    <source>
        <dbReference type="ARBA" id="ARBA00031200"/>
    </source>
</evidence>
<dbReference type="Proteomes" id="UP001440599">
    <property type="component" value="Unassembled WGS sequence"/>
</dbReference>
<feature type="transmembrane region" description="Helical" evidence="15">
    <location>
        <begin position="732"/>
        <end position="750"/>
    </location>
</feature>
<dbReference type="Gene3D" id="2.30.30.90">
    <property type="match status" value="1"/>
</dbReference>
<dbReference type="PANTHER" id="PTHR43185">
    <property type="entry name" value="FERROUS IRON TRANSPORT PROTEIN B"/>
    <property type="match status" value="1"/>
</dbReference>